<dbReference type="GO" id="GO:0008757">
    <property type="term" value="F:S-adenosylmethionine-dependent methyltransferase activity"/>
    <property type="evidence" value="ECO:0007669"/>
    <property type="project" value="InterPro"/>
</dbReference>
<sequence length="274" mass="30525">MIPAGNSKPNIERFLGFQDEYDRYRPEAPPIVIELLTRYLGRRPSLVADVGCGTGLSTFLWKDAADTVTGVEPNPDMLGKALEKLRLLKGSAQSLSFIQGFSNQLPFSPDSVDIITCSQSFHWMDPESTLQEFSRCLRQGGIFAAYDCDWPLVLQPDIEARYNHLIVASEAMLAELQPAAEQARKWDKEGHLSRMKACGVFTYAREIVFHNTENCDAQRYVGLMLSQGGIQTVLKLDPAALAQAIAGFTADVEQFFQGRTLPVLISYRMRVGVK</sequence>
<name>A0A089MDY6_9BACL</name>
<dbReference type="RefSeq" id="WP_025708747.1">
    <property type="nucleotide sequence ID" value="NZ_CP009287.1"/>
</dbReference>
<dbReference type="OrthoDB" id="9797252at2"/>
<evidence type="ECO:0000256" key="2">
    <source>
        <dbReference type="ARBA" id="ARBA00022603"/>
    </source>
</evidence>
<dbReference type="Proteomes" id="UP000029500">
    <property type="component" value="Chromosome"/>
</dbReference>
<dbReference type="PANTHER" id="PTHR44942">
    <property type="entry name" value="METHYLTRANSF_11 DOMAIN-CONTAINING PROTEIN"/>
    <property type="match status" value="1"/>
</dbReference>
<keyword evidence="3 5" id="KW-0808">Transferase</keyword>
<keyword evidence="6" id="KW-1185">Reference proteome</keyword>
<dbReference type="PANTHER" id="PTHR44942:SF4">
    <property type="entry name" value="METHYLTRANSFERASE TYPE 11 DOMAIN-CONTAINING PROTEIN"/>
    <property type="match status" value="1"/>
</dbReference>
<feature type="domain" description="Methyltransferase type 11" evidence="4">
    <location>
        <begin position="49"/>
        <end position="144"/>
    </location>
</feature>
<gene>
    <name evidence="5" type="ORF">PGRAT_30855</name>
</gene>
<protein>
    <submittedName>
        <fullName evidence="5">SAM-dependent methyltransferase</fullName>
    </submittedName>
</protein>
<dbReference type="eggNOG" id="COG2226">
    <property type="taxonomic scope" value="Bacteria"/>
</dbReference>
<dbReference type="EMBL" id="CP009287">
    <property type="protein sequence ID" value="AIQ71497.1"/>
    <property type="molecule type" value="Genomic_DNA"/>
</dbReference>
<dbReference type="GO" id="GO:0032259">
    <property type="term" value="P:methylation"/>
    <property type="evidence" value="ECO:0007669"/>
    <property type="project" value="UniProtKB-KW"/>
</dbReference>
<evidence type="ECO:0000313" key="6">
    <source>
        <dbReference type="Proteomes" id="UP000029500"/>
    </source>
</evidence>
<evidence type="ECO:0000259" key="4">
    <source>
        <dbReference type="Pfam" id="PF08241"/>
    </source>
</evidence>
<dbReference type="HOGENOM" id="CLU_049344_6_0_9"/>
<dbReference type="SUPFAM" id="SSF53335">
    <property type="entry name" value="S-adenosyl-L-methionine-dependent methyltransferases"/>
    <property type="match status" value="1"/>
</dbReference>
<reference evidence="5 6" key="1">
    <citation type="submission" date="2014-08" db="EMBL/GenBank/DDBJ databases">
        <title>Comparative genomics of the Paenibacillus odorifer group.</title>
        <authorList>
            <person name="den Bakker H.C."/>
            <person name="Tsai Y.-C."/>
            <person name="Martin N."/>
            <person name="Korlach J."/>
            <person name="Wiedmann M."/>
        </authorList>
    </citation>
    <scope>NUCLEOTIDE SEQUENCE [LARGE SCALE GENOMIC DNA]</scope>
    <source>
        <strain evidence="5 6">DSM 15220</strain>
    </source>
</reference>
<dbReference type="Pfam" id="PF08241">
    <property type="entry name" value="Methyltransf_11"/>
    <property type="match status" value="1"/>
</dbReference>
<evidence type="ECO:0000256" key="1">
    <source>
        <dbReference type="ARBA" id="ARBA00008361"/>
    </source>
</evidence>
<organism evidence="5 6">
    <name type="scientific">Paenibacillus graminis</name>
    <dbReference type="NCBI Taxonomy" id="189425"/>
    <lineage>
        <taxon>Bacteria</taxon>
        <taxon>Bacillati</taxon>
        <taxon>Bacillota</taxon>
        <taxon>Bacilli</taxon>
        <taxon>Bacillales</taxon>
        <taxon>Paenibacillaceae</taxon>
        <taxon>Paenibacillus</taxon>
    </lineage>
</organism>
<proteinExistence type="inferred from homology"/>
<dbReference type="InterPro" id="IPR029063">
    <property type="entry name" value="SAM-dependent_MTases_sf"/>
</dbReference>
<dbReference type="KEGG" id="pgm:PGRAT_30855"/>
<evidence type="ECO:0000313" key="5">
    <source>
        <dbReference type="EMBL" id="AIQ71497.1"/>
    </source>
</evidence>
<keyword evidence="2 5" id="KW-0489">Methyltransferase</keyword>
<dbReference type="CDD" id="cd02440">
    <property type="entry name" value="AdoMet_MTases"/>
    <property type="match status" value="1"/>
</dbReference>
<evidence type="ECO:0000256" key="3">
    <source>
        <dbReference type="ARBA" id="ARBA00022679"/>
    </source>
</evidence>
<dbReference type="InterPro" id="IPR013216">
    <property type="entry name" value="Methyltransf_11"/>
</dbReference>
<dbReference type="InterPro" id="IPR051052">
    <property type="entry name" value="Diverse_substrate_MTase"/>
</dbReference>
<dbReference type="STRING" id="189425.PGRAT_30855"/>
<accession>A0A089MDY6</accession>
<dbReference type="AlphaFoldDB" id="A0A089MDY6"/>
<dbReference type="Gene3D" id="3.40.50.150">
    <property type="entry name" value="Vaccinia Virus protein VP39"/>
    <property type="match status" value="1"/>
</dbReference>
<comment type="similarity">
    <text evidence="1">Belongs to the methyltransferase superfamily.</text>
</comment>